<dbReference type="OrthoDB" id="2157530at2759"/>
<dbReference type="AlphaFoldDB" id="A0A8H4UBM5"/>
<dbReference type="EMBL" id="JABEXW010000029">
    <property type="protein sequence ID" value="KAF4973092.1"/>
    <property type="molecule type" value="Genomic_DNA"/>
</dbReference>
<feature type="domain" description="Heterokaryon incompatibility" evidence="1">
    <location>
        <begin position="43"/>
        <end position="236"/>
    </location>
</feature>
<dbReference type="InterPro" id="IPR052895">
    <property type="entry name" value="HetReg/Transcr_Mod"/>
</dbReference>
<accession>A0A8H4UBM5</accession>
<sequence>MFLYNSLARDTCEIRRTSLTESSGSDTHISLELRHTSISDGNYSALTYVWGNVDSLIEISVNGAPFSIGKNLYLGLKQIRDNGIYDWIWVDSLCIQQTDVEEKSSQVGLMHTIFSRADRVYSWLGLGFLDTDTAMDCVSRIGPRAATVDITKMDESHEVIQRFIKESSLSLPDHGSFGDEDSVDLVHRPSRVGALVLDLLNEPGLQDKPLGNKLLLPGIKNLMHREYWQRIWINQEVYSATDPRDIIFALLGIITDNEKLGLQPDYNMSMKEVFAATARAMYDNDRENLNLDTYEPRKENPDSLPSWVIDWRKIGQGGATKIPIRYGANFNAAGSITVPHPTYLNGDDTLGLQPSPMVYYKDIATTLERNRESRLSSIVEFIPLPHKPGTGEDYVWRTLLSRDWYEDVNAFTSPEILSLIRKVMRQQLITPETLTTSQQSFVDGSQGMRPWVRKSKGACSTAYKLAESVENLQFYGFSIESGRTLFKTAKSMLGLGHTTVLPGDIVTFLWGVRSPIVLRPRDESSGGGFTFVGDAYVDGIMHGEFLETKPTHEEFIIY</sequence>
<dbReference type="InterPro" id="IPR010730">
    <property type="entry name" value="HET"/>
</dbReference>
<gene>
    <name evidence="2" type="ORF">FSARC_523</name>
</gene>
<proteinExistence type="predicted"/>
<reference evidence="2" key="1">
    <citation type="journal article" date="2020" name="BMC Genomics">
        <title>Correction to: Identification and distribution of gene clusters required for synthesis of sphingolipid metabolism inhibitors in diverse species of the filamentous fungus Fusarium.</title>
        <authorList>
            <person name="Kim H.S."/>
            <person name="Lohmar J.M."/>
            <person name="Busman M."/>
            <person name="Brown D.W."/>
            <person name="Naumann T.A."/>
            <person name="Divon H.H."/>
            <person name="Lysoe E."/>
            <person name="Uhlig S."/>
            <person name="Proctor R.H."/>
        </authorList>
    </citation>
    <scope>NUCLEOTIDE SEQUENCE</scope>
    <source>
        <strain evidence="2">NRRL 20472</strain>
    </source>
</reference>
<evidence type="ECO:0000313" key="2">
    <source>
        <dbReference type="EMBL" id="KAF4973092.1"/>
    </source>
</evidence>
<name>A0A8H4UBM5_9HYPO</name>
<comment type="caution">
    <text evidence="2">The sequence shown here is derived from an EMBL/GenBank/DDBJ whole genome shotgun (WGS) entry which is preliminary data.</text>
</comment>
<dbReference type="PANTHER" id="PTHR24148:SF79">
    <property type="entry name" value="HETEROKARYON INCOMPATIBILITY DOMAIN-CONTAINING PROTEIN"/>
    <property type="match status" value="1"/>
</dbReference>
<keyword evidence="3" id="KW-1185">Reference proteome</keyword>
<dbReference type="PANTHER" id="PTHR24148">
    <property type="entry name" value="ANKYRIN REPEAT DOMAIN-CONTAINING PROTEIN 39 HOMOLOG-RELATED"/>
    <property type="match status" value="1"/>
</dbReference>
<evidence type="ECO:0000313" key="3">
    <source>
        <dbReference type="Proteomes" id="UP000622797"/>
    </source>
</evidence>
<protein>
    <recommendedName>
        <fullName evidence="1">Heterokaryon incompatibility domain-containing protein</fullName>
    </recommendedName>
</protein>
<evidence type="ECO:0000259" key="1">
    <source>
        <dbReference type="Pfam" id="PF06985"/>
    </source>
</evidence>
<dbReference type="Proteomes" id="UP000622797">
    <property type="component" value="Unassembled WGS sequence"/>
</dbReference>
<reference evidence="2" key="2">
    <citation type="submission" date="2020-05" db="EMBL/GenBank/DDBJ databases">
        <authorList>
            <person name="Kim H.-S."/>
            <person name="Proctor R.H."/>
            <person name="Brown D.W."/>
        </authorList>
    </citation>
    <scope>NUCLEOTIDE SEQUENCE</scope>
    <source>
        <strain evidence="2">NRRL 20472</strain>
    </source>
</reference>
<dbReference type="Pfam" id="PF06985">
    <property type="entry name" value="HET"/>
    <property type="match status" value="1"/>
</dbReference>
<organism evidence="2 3">
    <name type="scientific">Fusarium sarcochroum</name>
    <dbReference type="NCBI Taxonomy" id="1208366"/>
    <lineage>
        <taxon>Eukaryota</taxon>
        <taxon>Fungi</taxon>
        <taxon>Dikarya</taxon>
        <taxon>Ascomycota</taxon>
        <taxon>Pezizomycotina</taxon>
        <taxon>Sordariomycetes</taxon>
        <taxon>Hypocreomycetidae</taxon>
        <taxon>Hypocreales</taxon>
        <taxon>Nectriaceae</taxon>
        <taxon>Fusarium</taxon>
        <taxon>Fusarium lateritium species complex</taxon>
    </lineage>
</organism>
<dbReference type="Pfam" id="PF26639">
    <property type="entry name" value="Het-6_barrel"/>
    <property type="match status" value="1"/>
</dbReference>